<proteinExistence type="predicted"/>
<evidence type="ECO:0000313" key="5">
    <source>
        <dbReference type="Proteomes" id="UP000703674"/>
    </source>
</evidence>
<gene>
    <name evidence="4" type="ORF">HC175_11525</name>
</gene>
<organism evidence="4 5">
    <name type="scientific">Salinimicrobium oceani</name>
    <dbReference type="NCBI Taxonomy" id="2722702"/>
    <lineage>
        <taxon>Bacteria</taxon>
        <taxon>Pseudomonadati</taxon>
        <taxon>Bacteroidota</taxon>
        <taxon>Flavobacteriia</taxon>
        <taxon>Flavobacteriales</taxon>
        <taxon>Flavobacteriaceae</taxon>
        <taxon>Salinimicrobium</taxon>
    </lineage>
</organism>
<evidence type="ECO:0000259" key="2">
    <source>
        <dbReference type="Pfam" id="PF05838"/>
    </source>
</evidence>
<dbReference type="Pfam" id="PF09374">
    <property type="entry name" value="PG_binding_3"/>
    <property type="match status" value="1"/>
</dbReference>
<evidence type="ECO:0000256" key="1">
    <source>
        <dbReference type="SAM" id="Phobius"/>
    </source>
</evidence>
<dbReference type="InterPro" id="IPR023346">
    <property type="entry name" value="Lysozyme-like_dom_sf"/>
</dbReference>
<dbReference type="InterPro" id="IPR008565">
    <property type="entry name" value="TtsA-like_GH18_dom"/>
</dbReference>
<name>A0ABX1D3N9_9FLAO</name>
<dbReference type="Pfam" id="PF05838">
    <property type="entry name" value="Glyco_hydro_108"/>
    <property type="match status" value="1"/>
</dbReference>
<keyword evidence="5" id="KW-1185">Reference proteome</keyword>
<comment type="caution">
    <text evidence="4">The sequence shown here is derived from an EMBL/GenBank/DDBJ whole genome shotgun (WGS) entry which is preliminary data.</text>
</comment>
<dbReference type="Proteomes" id="UP000703674">
    <property type="component" value="Unassembled WGS sequence"/>
</dbReference>
<protein>
    <recommendedName>
        <fullName evidence="6">Lysozyme family protein</fullName>
    </recommendedName>
</protein>
<feature type="domain" description="Peptidoglycan binding" evidence="3">
    <location>
        <begin position="102"/>
        <end position="168"/>
    </location>
</feature>
<keyword evidence="1" id="KW-0472">Membrane</keyword>
<evidence type="ECO:0000259" key="3">
    <source>
        <dbReference type="Pfam" id="PF09374"/>
    </source>
</evidence>
<feature type="domain" description="TtsA-like Glycoside hydrolase family 108" evidence="2">
    <location>
        <begin position="12"/>
        <end position="101"/>
    </location>
</feature>
<dbReference type="SUPFAM" id="SSF53955">
    <property type="entry name" value="Lysozyme-like"/>
    <property type="match status" value="1"/>
</dbReference>
<sequence length="200" mass="22205">MADFYSYLPLLQQVEGGFQKLSKDRGNYNSRGELAGTNYGISARWYESVLGRPPVEADMRAITKSQAQELFKKYFWNAQGGNLINNQAVANTIIDHEINAGNGVLIAQRILNRYFGFRLSEDDVIGPKTLAAVNSVDPAGFIEKYNEARAAHYRSLNSGFLNVWLNRLKKFAGAPEAGISMLAVVTVAVAGFLIYYQIKN</sequence>
<dbReference type="EMBL" id="JAAVJR010000006">
    <property type="protein sequence ID" value="NJW53551.1"/>
    <property type="molecule type" value="Genomic_DNA"/>
</dbReference>
<dbReference type="RefSeq" id="WP_168138657.1">
    <property type="nucleotide sequence ID" value="NZ_JAAVJR010000006.1"/>
</dbReference>
<feature type="transmembrane region" description="Helical" evidence="1">
    <location>
        <begin position="177"/>
        <end position="198"/>
    </location>
</feature>
<dbReference type="Gene3D" id="1.20.141.10">
    <property type="entry name" value="Chitosanase, subunit A, domain 1"/>
    <property type="match status" value="1"/>
</dbReference>
<dbReference type="InterPro" id="IPR018537">
    <property type="entry name" value="Peptidoglycan-bd_3"/>
</dbReference>
<evidence type="ECO:0000313" key="4">
    <source>
        <dbReference type="EMBL" id="NJW53551.1"/>
    </source>
</evidence>
<evidence type="ECO:0008006" key="6">
    <source>
        <dbReference type="Google" id="ProtNLM"/>
    </source>
</evidence>
<keyword evidence="1" id="KW-0812">Transmembrane</keyword>
<keyword evidence="1" id="KW-1133">Transmembrane helix</keyword>
<reference evidence="4 5" key="1">
    <citation type="submission" date="2020-03" db="EMBL/GenBank/DDBJ databases">
        <title>Salinimicrobium sp. nov, isolated from SCS.</title>
        <authorList>
            <person name="Cao W.R."/>
        </authorList>
    </citation>
    <scope>NUCLEOTIDE SEQUENCE [LARGE SCALE GENOMIC DNA]</scope>
    <source>
        <strain evidence="5">J15B91</strain>
    </source>
</reference>
<accession>A0ABX1D3N9</accession>